<organism evidence="1 2">
    <name type="scientific">Clostridium tagluense</name>
    <dbReference type="NCBI Taxonomy" id="360422"/>
    <lineage>
        <taxon>Bacteria</taxon>
        <taxon>Bacillati</taxon>
        <taxon>Bacillota</taxon>
        <taxon>Clostridia</taxon>
        <taxon>Eubacteriales</taxon>
        <taxon>Clostridiaceae</taxon>
        <taxon>Clostridium</taxon>
    </lineage>
</organism>
<keyword evidence="2" id="KW-1185">Reference proteome</keyword>
<name>A0A401URV1_9CLOT</name>
<dbReference type="Proteomes" id="UP000287872">
    <property type="component" value="Unassembled WGS sequence"/>
</dbReference>
<reference evidence="1 2" key="1">
    <citation type="submission" date="2018-11" db="EMBL/GenBank/DDBJ databases">
        <title>Genome sequencing and assembly of Clostridium tagluense strain A121.</title>
        <authorList>
            <person name="Murakami T."/>
            <person name="Segawa T."/>
            <person name="Shcherbakova V.A."/>
            <person name="Mori H."/>
            <person name="Yoshimura Y."/>
        </authorList>
    </citation>
    <scope>NUCLEOTIDE SEQUENCE [LARGE SCALE GENOMIC DNA]</scope>
    <source>
        <strain evidence="1 2">A121</strain>
    </source>
</reference>
<dbReference type="AlphaFoldDB" id="A0A401URV1"/>
<proteinExistence type="predicted"/>
<dbReference type="OrthoDB" id="11970at2"/>
<evidence type="ECO:0000313" key="1">
    <source>
        <dbReference type="EMBL" id="GCD12260.1"/>
    </source>
</evidence>
<dbReference type="RefSeq" id="WP_148097599.1">
    <property type="nucleotide sequence ID" value="NZ_BHYK01000029.1"/>
</dbReference>
<dbReference type="EMBL" id="BHYK01000029">
    <property type="protein sequence ID" value="GCD12260.1"/>
    <property type="molecule type" value="Genomic_DNA"/>
</dbReference>
<accession>A0A401URV1</accession>
<evidence type="ECO:0000313" key="2">
    <source>
        <dbReference type="Proteomes" id="UP000287872"/>
    </source>
</evidence>
<protein>
    <submittedName>
        <fullName evidence="1">Uncharacterized protein</fullName>
    </submittedName>
</protein>
<gene>
    <name evidence="1" type="ORF">Ctaglu_38830</name>
</gene>
<comment type="caution">
    <text evidence="1">The sequence shown here is derived from an EMBL/GenBank/DDBJ whole genome shotgun (WGS) entry which is preliminary data.</text>
</comment>
<sequence length="188" mass="21945">MLVNVKDEEHLKAYVKNKFYHIPASRLSNLRLGVAYLAFYESKKSFSEGSGINFYGKLKEVKRYKRYMCSEIPIKRGNEDEEYLRFELEELTKINNIKPVEYGTQLITYTTLYLLENAGNIHELKLKNRDEIELYKILKKISKEKGLKLLRKTDCYVLDGRVIEMLGHGEVRVDGRIGEAGEIEDELV</sequence>